<evidence type="ECO:0000256" key="2">
    <source>
        <dbReference type="ARBA" id="ARBA00023015"/>
    </source>
</evidence>
<keyword evidence="2" id="KW-0805">Transcription regulation</keyword>
<protein>
    <submittedName>
        <fullName evidence="9">RNA polymerase sigma factor</fullName>
        <ecNumber evidence="9">2.7.7.6</ecNumber>
    </submittedName>
</protein>
<dbReference type="InterPro" id="IPR013325">
    <property type="entry name" value="RNA_pol_sigma_r2"/>
</dbReference>
<evidence type="ECO:0000256" key="4">
    <source>
        <dbReference type="ARBA" id="ARBA00023163"/>
    </source>
</evidence>
<evidence type="ECO:0000256" key="3">
    <source>
        <dbReference type="ARBA" id="ARBA00023082"/>
    </source>
</evidence>
<dbReference type="SUPFAM" id="SSF88946">
    <property type="entry name" value="Sigma2 domain of RNA polymerase sigma factors"/>
    <property type="match status" value="1"/>
</dbReference>
<dbReference type="Proteomes" id="UP001165267">
    <property type="component" value="Unassembled WGS sequence"/>
</dbReference>
<dbReference type="Gene3D" id="1.10.10.10">
    <property type="entry name" value="Winged helix-like DNA-binding domain superfamily/Winged helix DNA-binding domain"/>
    <property type="match status" value="1"/>
</dbReference>
<dbReference type="InterPro" id="IPR013324">
    <property type="entry name" value="RNA_pol_sigma_r3/r4-like"/>
</dbReference>
<evidence type="ECO:0000313" key="9">
    <source>
        <dbReference type="EMBL" id="MCR2746595.1"/>
    </source>
</evidence>
<dbReference type="PANTHER" id="PTHR43133:SF64">
    <property type="entry name" value="ECF SIGMA FACTOR"/>
    <property type="match status" value="1"/>
</dbReference>
<dbReference type="EMBL" id="JANKHG010000017">
    <property type="protein sequence ID" value="MCR2746595.1"/>
    <property type="molecule type" value="Genomic_DNA"/>
</dbReference>
<evidence type="ECO:0000256" key="1">
    <source>
        <dbReference type="ARBA" id="ARBA00010641"/>
    </source>
</evidence>
<organism evidence="9 10">
    <name type="scientific">Limnobacter parvus</name>
    <dbReference type="NCBI Taxonomy" id="2939690"/>
    <lineage>
        <taxon>Bacteria</taxon>
        <taxon>Pseudomonadati</taxon>
        <taxon>Pseudomonadota</taxon>
        <taxon>Betaproteobacteria</taxon>
        <taxon>Burkholderiales</taxon>
        <taxon>Burkholderiaceae</taxon>
        <taxon>Limnobacter</taxon>
    </lineage>
</organism>
<dbReference type="EC" id="2.7.7.6" evidence="9"/>
<dbReference type="InterPro" id="IPR013249">
    <property type="entry name" value="RNA_pol_sigma70_r4_t2"/>
</dbReference>
<keyword evidence="9" id="KW-0808">Transferase</keyword>
<dbReference type="GO" id="GO:0003899">
    <property type="term" value="F:DNA-directed RNA polymerase activity"/>
    <property type="evidence" value="ECO:0007669"/>
    <property type="project" value="UniProtKB-EC"/>
</dbReference>
<dbReference type="InterPro" id="IPR014284">
    <property type="entry name" value="RNA_pol_sigma-70_dom"/>
</dbReference>
<evidence type="ECO:0000259" key="8">
    <source>
        <dbReference type="Pfam" id="PF08281"/>
    </source>
</evidence>
<reference evidence="9" key="1">
    <citation type="submission" date="2022-07" db="EMBL/GenBank/DDBJ databases">
        <authorList>
            <person name="Xamxidin M."/>
        </authorList>
    </citation>
    <scope>NUCLEOTIDE SEQUENCE</scope>
    <source>
        <strain evidence="9">YS8-69</strain>
    </source>
</reference>
<feature type="domain" description="RNA polymerase sigma factor 70 region 4 type 2" evidence="8">
    <location>
        <begin position="147"/>
        <end position="198"/>
    </location>
</feature>
<evidence type="ECO:0000259" key="7">
    <source>
        <dbReference type="Pfam" id="PF04542"/>
    </source>
</evidence>
<dbReference type="InterPro" id="IPR007627">
    <property type="entry name" value="RNA_pol_sigma70_r2"/>
</dbReference>
<keyword evidence="4" id="KW-0804">Transcription</keyword>
<proteinExistence type="inferred from homology"/>
<dbReference type="PANTHER" id="PTHR43133">
    <property type="entry name" value="RNA POLYMERASE ECF-TYPE SIGMA FACTO"/>
    <property type="match status" value="1"/>
</dbReference>
<dbReference type="Gene3D" id="1.10.1740.10">
    <property type="match status" value="1"/>
</dbReference>
<dbReference type="Pfam" id="PF04542">
    <property type="entry name" value="Sigma70_r2"/>
    <property type="match status" value="1"/>
</dbReference>
<evidence type="ECO:0000256" key="5">
    <source>
        <dbReference type="SAM" id="Coils"/>
    </source>
</evidence>
<comment type="caution">
    <text evidence="9">The sequence shown here is derived from an EMBL/GenBank/DDBJ whole genome shotgun (WGS) entry which is preliminary data.</text>
</comment>
<keyword evidence="9" id="KW-0548">Nucleotidyltransferase</keyword>
<gene>
    <name evidence="9" type="ORF">NSP04_08030</name>
</gene>
<comment type="similarity">
    <text evidence="1">Belongs to the sigma-70 factor family. ECF subfamily.</text>
</comment>
<dbReference type="NCBIfam" id="NF006550">
    <property type="entry name" value="PRK09047.1"/>
    <property type="match status" value="1"/>
</dbReference>
<dbReference type="SUPFAM" id="SSF88659">
    <property type="entry name" value="Sigma3 and sigma4 domains of RNA polymerase sigma factors"/>
    <property type="match status" value="1"/>
</dbReference>
<evidence type="ECO:0000313" key="10">
    <source>
        <dbReference type="Proteomes" id="UP001165267"/>
    </source>
</evidence>
<keyword evidence="3" id="KW-0731">Sigma factor</keyword>
<accession>A0ABT1XH36</accession>
<dbReference type="NCBIfam" id="TIGR02937">
    <property type="entry name" value="sigma70-ECF"/>
    <property type="match status" value="1"/>
</dbReference>
<dbReference type="CDD" id="cd06171">
    <property type="entry name" value="Sigma70_r4"/>
    <property type="match status" value="1"/>
</dbReference>
<keyword evidence="10" id="KW-1185">Reference proteome</keyword>
<evidence type="ECO:0000256" key="6">
    <source>
        <dbReference type="SAM" id="MobiDB-lite"/>
    </source>
</evidence>
<feature type="domain" description="RNA polymerase sigma-70 region 2" evidence="7">
    <location>
        <begin position="34"/>
        <end position="98"/>
    </location>
</feature>
<feature type="region of interest" description="Disordered" evidence="6">
    <location>
        <begin position="1"/>
        <end position="26"/>
    </location>
</feature>
<sequence>MLNFANYPRYPRKPSTQTSTQQSMASTRELEDFLREVSHRAYRQAFFAVKNEESAMDLVQESMMKLSDKYGDKPKEELPMLFTRILQNTILDFHRRQKVRNTWTTLFSSFQKKDEEDYDVLENLLAQGESQNASAQEEIEQSQNMAAIEEAIANLPERQRQAFLLRYWEEMDLAETAQIMGCSEGSVKTHCSRATKALAQVLRQQGFRE</sequence>
<dbReference type="InterPro" id="IPR036388">
    <property type="entry name" value="WH-like_DNA-bd_sf"/>
</dbReference>
<keyword evidence="5" id="KW-0175">Coiled coil</keyword>
<feature type="coiled-coil region" evidence="5">
    <location>
        <begin position="118"/>
        <end position="145"/>
    </location>
</feature>
<name>A0ABT1XH36_9BURK</name>
<dbReference type="InterPro" id="IPR039425">
    <property type="entry name" value="RNA_pol_sigma-70-like"/>
</dbReference>
<dbReference type="Pfam" id="PF08281">
    <property type="entry name" value="Sigma70_r4_2"/>
    <property type="match status" value="1"/>
</dbReference>